<proteinExistence type="predicted"/>
<dbReference type="RefSeq" id="XP_002840686.1">
    <property type="nucleotide sequence ID" value="XM_002840640.1"/>
</dbReference>
<dbReference type="KEGG" id="tml:GSTUM_00009342001"/>
<organism evidence="1 2">
    <name type="scientific">Tuber melanosporum (strain Mel28)</name>
    <name type="common">Perigord black truffle</name>
    <dbReference type="NCBI Taxonomy" id="656061"/>
    <lineage>
        <taxon>Eukaryota</taxon>
        <taxon>Fungi</taxon>
        <taxon>Dikarya</taxon>
        <taxon>Ascomycota</taxon>
        <taxon>Pezizomycotina</taxon>
        <taxon>Pezizomycetes</taxon>
        <taxon>Pezizales</taxon>
        <taxon>Tuberaceae</taxon>
        <taxon>Tuber</taxon>
    </lineage>
</organism>
<dbReference type="HOGENOM" id="CLU_3242470_0_0_1"/>
<evidence type="ECO:0000313" key="1">
    <source>
        <dbReference type="EMBL" id="CAZ84877.1"/>
    </source>
</evidence>
<keyword evidence="2" id="KW-1185">Reference proteome</keyword>
<dbReference type="GeneID" id="9186914"/>
<gene>
    <name evidence="1" type="ORF">GSTUM_00009342001</name>
</gene>
<accession>D5GK34</accession>
<sequence>MALGLFRSYALSPHSLLFLHSVNQKASTFVSFLPFLPFIICIS</sequence>
<dbReference type="EMBL" id="FN430335">
    <property type="protein sequence ID" value="CAZ84877.1"/>
    <property type="molecule type" value="Genomic_DNA"/>
</dbReference>
<dbReference type="AlphaFoldDB" id="D5GK34"/>
<reference evidence="1 2" key="1">
    <citation type="journal article" date="2010" name="Nature">
        <title>Perigord black truffle genome uncovers evolutionary origins and mechanisms of symbiosis.</title>
        <authorList>
            <person name="Martin F."/>
            <person name="Kohler A."/>
            <person name="Murat C."/>
            <person name="Balestrini R."/>
            <person name="Coutinho P.M."/>
            <person name="Jaillon O."/>
            <person name="Montanini B."/>
            <person name="Morin E."/>
            <person name="Noel B."/>
            <person name="Percudani R."/>
            <person name="Porcel B."/>
            <person name="Rubini A."/>
            <person name="Amicucci A."/>
            <person name="Amselem J."/>
            <person name="Anthouard V."/>
            <person name="Arcioni S."/>
            <person name="Artiguenave F."/>
            <person name="Aury J.M."/>
            <person name="Ballario P."/>
            <person name="Bolchi A."/>
            <person name="Brenna A."/>
            <person name="Brun A."/>
            <person name="Buee M."/>
            <person name="Cantarel B."/>
            <person name="Chevalier G."/>
            <person name="Couloux A."/>
            <person name="Da Silva C."/>
            <person name="Denoeud F."/>
            <person name="Duplessis S."/>
            <person name="Ghignone S."/>
            <person name="Hilselberger B."/>
            <person name="Iotti M."/>
            <person name="Marcais B."/>
            <person name="Mello A."/>
            <person name="Miranda M."/>
            <person name="Pacioni G."/>
            <person name="Quesneville H."/>
            <person name="Riccioni C."/>
            <person name="Ruotolo R."/>
            <person name="Splivallo R."/>
            <person name="Stocchi V."/>
            <person name="Tisserant E."/>
            <person name="Viscomi A.R."/>
            <person name="Zambonelli A."/>
            <person name="Zampieri E."/>
            <person name="Henrissat B."/>
            <person name="Lebrun M.H."/>
            <person name="Paolocci F."/>
            <person name="Bonfante P."/>
            <person name="Ottonello S."/>
            <person name="Wincker P."/>
        </authorList>
    </citation>
    <scope>NUCLEOTIDE SEQUENCE [LARGE SCALE GENOMIC DNA]</scope>
    <source>
        <strain evidence="1 2">Mel28</strain>
    </source>
</reference>
<protein>
    <submittedName>
        <fullName evidence="1">(Perigord truffle) hypothetical protein</fullName>
    </submittedName>
</protein>
<dbReference type="InParanoid" id="D5GK34"/>
<name>D5GK34_TUBMM</name>
<evidence type="ECO:0000313" key="2">
    <source>
        <dbReference type="Proteomes" id="UP000006911"/>
    </source>
</evidence>
<dbReference type="Proteomes" id="UP000006911">
    <property type="component" value="Unassembled WGS sequence"/>
</dbReference>